<organism evidence="1">
    <name type="scientific">Hexamita inflata</name>
    <dbReference type="NCBI Taxonomy" id="28002"/>
    <lineage>
        <taxon>Eukaryota</taxon>
        <taxon>Metamonada</taxon>
        <taxon>Diplomonadida</taxon>
        <taxon>Hexamitidae</taxon>
        <taxon>Hexamitinae</taxon>
        <taxon>Hexamita</taxon>
    </lineage>
</organism>
<evidence type="ECO:0000313" key="3">
    <source>
        <dbReference type="Proteomes" id="UP001642409"/>
    </source>
</evidence>
<dbReference type="Proteomes" id="UP001642409">
    <property type="component" value="Unassembled WGS sequence"/>
</dbReference>
<dbReference type="EMBL" id="CATOUU010001125">
    <property type="protein sequence ID" value="CAI9973821.1"/>
    <property type="molecule type" value="Genomic_DNA"/>
</dbReference>
<accession>A0AA86RGM6</accession>
<gene>
    <name evidence="2" type="ORF">HINF_LOCUS17137</name>
    <name evidence="1" type="ORF">HINF_LOCUS61466</name>
</gene>
<protein>
    <submittedName>
        <fullName evidence="2">Hypothetical_protein</fullName>
    </submittedName>
</protein>
<keyword evidence="3" id="KW-1185">Reference proteome</keyword>
<dbReference type="AlphaFoldDB" id="A0AA86RGM6"/>
<evidence type="ECO:0000313" key="2">
    <source>
        <dbReference type="EMBL" id="CAL6001019.1"/>
    </source>
</evidence>
<proteinExistence type="predicted"/>
<name>A0AA86RGM6_9EUKA</name>
<sequence>MKYNSLLSYTLLYSIVWDNRKPLLCNKKMAMDGYSFECQQNIVTQKTNNITVFIEIFLTCSCSLSSFVDGYSEPVRSSVALGFAFLPYSHTLEPGGARGALLPVA</sequence>
<reference evidence="1" key="1">
    <citation type="submission" date="2023-06" db="EMBL/GenBank/DDBJ databases">
        <authorList>
            <person name="Kurt Z."/>
        </authorList>
    </citation>
    <scope>NUCLEOTIDE SEQUENCE</scope>
</reference>
<reference evidence="2 3" key="2">
    <citation type="submission" date="2024-07" db="EMBL/GenBank/DDBJ databases">
        <authorList>
            <person name="Akdeniz Z."/>
        </authorList>
    </citation>
    <scope>NUCLEOTIDE SEQUENCE [LARGE SCALE GENOMIC DNA]</scope>
</reference>
<comment type="caution">
    <text evidence="1">The sequence shown here is derived from an EMBL/GenBank/DDBJ whole genome shotgun (WGS) entry which is preliminary data.</text>
</comment>
<dbReference type="EMBL" id="CAXDID020000042">
    <property type="protein sequence ID" value="CAL6001019.1"/>
    <property type="molecule type" value="Genomic_DNA"/>
</dbReference>
<evidence type="ECO:0000313" key="1">
    <source>
        <dbReference type="EMBL" id="CAI9973821.1"/>
    </source>
</evidence>